<evidence type="ECO:0000256" key="1">
    <source>
        <dbReference type="ARBA" id="ARBA00004141"/>
    </source>
</evidence>
<reference evidence="7" key="1">
    <citation type="submission" date="2025-08" db="UniProtKB">
        <authorList>
            <consortium name="RefSeq"/>
        </authorList>
    </citation>
    <scope>IDENTIFICATION</scope>
    <source>
        <tissue evidence="7">Testes</tissue>
    </source>
</reference>
<evidence type="ECO:0000256" key="4">
    <source>
        <dbReference type="ARBA" id="ARBA00023136"/>
    </source>
</evidence>
<proteinExistence type="predicted"/>
<name>A0ABM0M246_SACKO</name>
<keyword evidence="4 5" id="KW-0472">Membrane</keyword>
<evidence type="ECO:0000256" key="5">
    <source>
        <dbReference type="SAM" id="Phobius"/>
    </source>
</evidence>
<gene>
    <name evidence="7" type="primary">LOC100371912</name>
</gene>
<dbReference type="SMART" id="SM01417">
    <property type="entry name" value="Solute_trans_a"/>
    <property type="match status" value="1"/>
</dbReference>
<keyword evidence="3 5" id="KW-1133">Transmembrane helix</keyword>
<accession>A0ABM0M246</accession>
<dbReference type="GeneID" id="100371912"/>
<feature type="transmembrane region" description="Helical" evidence="5">
    <location>
        <begin position="160"/>
        <end position="180"/>
    </location>
</feature>
<dbReference type="RefSeq" id="XP_006814087.1">
    <property type="nucleotide sequence ID" value="XM_006814024.1"/>
</dbReference>
<protein>
    <submittedName>
        <fullName evidence="7">Organic solute transporter subunit alpha-like</fullName>
    </submittedName>
</protein>
<evidence type="ECO:0000313" key="6">
    <source>
        <dbReference type="Proteomes" id="UP000694865"/>
    </source>
</evidence>
<dbReference type="PANTHER" id="PTHR23423">
    <property type="entry name" value="ORGANIC SOLUTE TRANSPORTER-RELATED"/>
    <property type="match status" value="1"/>
</dbReference>
<feature type="transmembrane region" description="Helical" evidence="5">
    <location>
        <begin position="97"/>
        <end position="116"/>
    </location>
</feature>
<feature type="transmembrane region" description="Helical" evidence="5">
    <location>
        <begin position="65"/>
        <end position="85"/>
    </location>
</feature>
<feature type="transmembrane region" description="Helical" evidence="5">
    <location>
        <begin position="29"/>
        <end position="53"/>
    </location>
</feature>
<evidence type="ECO:0000256" key="3">
    <source>
        <dbReference type="ARBA" id="ARBA00022989"/>
    </source>
</evidence>
<evidence type="ECO:0000313" key="7">
    <source>
        <dbReference type="RefSeq" id="XP_006814087.1"/>
    </source>
</evidence>
<evidence type="ECO:0000256" key="2">
    <source>
        <dbReference type="ARBA" id="ARBA00022692"/>
    </source>
</evidence>
<dbReference type="InterPro" id="IPR005178">
    <property type="entry name" value="Ostalpha/TMEM184C"/>
</dbReference>
<feature type="transmembrane region" description="Helical" evidence="5">
    <location>
        <begin position="273"/>
        <end position="294"/>
    </location>
</feature>
<keyword evidence="6" id="KW-1185">Reference proteome</keyword>
<feature type="transmembrane region" description="Helical" evidence="5">
    <location>
        <begin position="231"/>
        <end position="253"/>
    </location>
</feature>
<feature type="transmembrane region" description="Helical" evidence="5">
    <location>
        <begin position="195"/>
        <end position="219"/>
    </location>
</feature>
<dbReference type="Pfam" id="PF03619">
    <property type="entry name" value="Solute_trans_a"/>
    <property type="match status" value="1"/>
</dbReference>
<dbReference type="Proteomes" id="UP000694865">
    <property type="component" value="Unplaced"/>
</dbReference>
<keyword evidence="2 5" id="KW-0812">Transmembrane</keyword>
<comment type="subcellular location">
    <subcellularLocation>
        <location evidence="1">Membrane</location>
        <topology evidence="1">Multi-pass membrane protein</topology>
    </subcellularLocation>
</comment>
<organism evidence="6 7">
    <name type="scientific">Saccoglossus kowalevskii</name>
    <name type="common">Acorn worm</name>
    <dbReference type="NCBI Taxonomy" id="10224"/>
    <lineage>
        <taxon>Eukaryota</taxon>
        <taxon>Metazoa</taxon>
        <taxon>Hemichordata</taxon>
        <taxon>Enteropneusta</taxon>
        <taxon>Harrimaniidae</taxon>
        <taxon>Saccoglossus</taxon>
    </lineage>
</organism>
<sequence>MSNNTSSCPDNEIPDVYQVIHGSLTFHKILLVVASVLTVITTILFAESVYYVRNKIPAKLRRNKMIWVLGLYPVFSITSCISLFIPRAAMMTNFTASIYLSVTLYMFVTLIIDYYGGSDAMHQTLRNKEMKITTLPLLCCCLCIPSVTVTERTGRWLRRAVLQVAIIRPLVLFAAVVLWVDGKFTPGVVGIGEPYLWISIISITSTLTAIQAISILHGISKEPLKDYKITFKFLSIQLTLIFGNVQLGVLTTLSNAGVITCTDLLDNRARVYYIYNFLIICEFFLINIFSRLLFRTRSHGNLEQVMSADEAIEAGKSYITSFKTPPNSPYLVKFSSKNEEANGVCNCHTNGGLTNVAMEKLQNSEIQE</sequence>